<name>A0A9N9CZJ8_9GLOM</name>
<comment type="caution">
    <text evidence="2">The sequence shown here is derived from an EMBL/GenBank/DDBJ whole genome shotgun (WGS) entry which is preliminary data.</text>
</comment>
<protein>
    <submittedName>
        <fullName evidence="2">10059_t:CDS:1</fullName>
    </submittedName>
</protein>
<dbReference type="AlphaFoldDB" id="A0A9N9CZJ8"/>
<keyword evidence="3" id="KW-1185">Reference proteome</keyword>
<feature type="region of interest" description="Disordered" evidence="1">
    <location>
        <begin position="1"/>
        <end position="67"/>
    </location>
</feature>
<proteinExistence type="predicted"/>
<feature type="compositionally biased region" description="Acidic residues" evidence="1">
    <location>
        <begin position="16"/>
        <end position="25"/>
    </location>
</feature>
<dbReference type="Proteomes" id="UP000789342">
    <property type="component" value="Unassembled WGS sequence"/>
</dbReference>
<sequence>MGRKNKTRHMGGTNEFEFDSSDDDLYATMNSRDSSPLGPHITPASRPNSGNFTSNSNRSASRHYSANSTKNKTILNSFDNPQDYIIIEVERIVLEPSKRQLSSTSSVVSPMNSESSNFAFVYRVQAKEVCIFMIQRKKEIAIFLDQLQKFYYAHEERKLVLTFKEKFKKSYYEFPYENLDCRIEIPNDPTEGQLDDVTNIIFSLGDFVEGELSRLANDVKEWNNVKFDESQVLNKFIKRKNEDILKISNVGSMNIKWQTNEMTLENNRTDRYNPSKNSMGNDRDRDINVNPVLTRNVSNIAFLDTDNYQMPHVGNEFKVISSRDSSSTSLLDTGNQIPQAANEANANLSRGSDGLSLRRDVDGDVKAPKSSQLFSESLLDSEVPHQSVYSSILDLHHRQTDTRFIQNDHSDAIVSTVNGSNEITPSIDNLQSLEGSDGMSEISGSTPNGNEALLHVTCIFMTRKYAMLMPFDTTLRQLVDKIEQSRKTKVSLSRLFYRNQIDDKISIFDEDDWSIAKKEAFITGSYMITLLFA</sequence>
<reference evidence="2" key="1">
    <citation type="submission" date="2021-06" db="EMBL/GenBank/DDBJ databases">
        <authorList>
            <person name="Kallberg Y."/>
            <person name="Tangrot J."/>
            <person name="Rosling A."/>
        </authorList>
    </citation>
    <scope>NUCLEOTIDE SEQUENCE</scope>
    <source>
        <strain evidence="2">CL551</strain>
    </source>
</reference>
<feature type="compositionally biased region" description="Polar residues" evidence="1">
    <location>
        <begin position="45"/>
        <end position="67"/>
    </location>
</feature>
<accession>A0A9N9CZJ8</accession>
<gene>
    <name evidence="2" type="ORF">AMORRO_LOCUS8516</name>
</gene>
<evidence type="ECO:0000256" key="1">
    <source>
        <dbReference type="SAM" id="MobiDB-lite"/>
    </source>
</evidence>
<dbReference type="EMBL" id="CAJVPV010007344">
    <property type="protein sequence ID" value="CAG8617668.1"/>
    <property type="molecule type" value="Genomic_DNA"/>
</dbReference>
<dbReference type="OrthoDB" id="2385084at2759"/>
<feature type="region of interest" description="Disordered" evidence="1">
    <location>
        <begin position="267"/>
        <end position="287"/>
    </location>
</feature>
<feature type="region of interest" description="Disordered" evidence="1">
    <location>
        <begin position="342"/>
        <end position="362"/>
    </location>
</feature>
<evidence type="ECO:0000313" key="3">
    <source>
        <dbReference type="Proteomes" id="UP000789342"/>
    </source>
</evidence>
<evidence type="ECO:0000313" key="2">
    <source>
        <dbReference type="EMBL" id="CAG8617668.1"/>
    </source>
</evidence>
<organism evidence="2 3">
    <name type="scientific">Acaulospora morrowiae</name>
    <dbReference type="NCBI Taxonomy" id="94023"/>
    <lineage>
        <taxon>Eukaryota</taxon>
        <taxon>Fungi</taxon>
        <taxon>Fungi incertae sedis</taxon>
        <taxon>Mucoromycota</taxon>
        <taxon>Glomeromycotina</taxon>
        <taxon>Glomeromycetes</taxon>
        <taxon>Diversisporales</taxon>
        <taxon>Acaulosporaceae</taxon>
        <taxon>Acaulospora</taxon>
    </lineage>
</organism>